<sequence>MREPCASEADHAACAAAIRTGSHSFHAASRLMPARMRQPAYALYAFCRLADDAVDLSAGKAAAVARLRRRLDAACAGRPQDAAADRCFADMMREHAMPRALPEALIDGLAWDAEGRRCADLSALRAYAARVAGAVGAMMTVLMGVREPQIIARACDLGVAMQLTNVARDVGEDAREGRLYLPLDWMRATGVDPEAFLAAPRFTPEIAQMVAALLAEAERLYDRAAWGVRGLPRAARPGIRAARLIYREIGRDLARSGFDSVNRRAVVSAATKRRLMALAVGGVGLPRIGRGAEPLAETRYLVEAVAACPPPENLVRPTVGDHIGRMAEIMMAAHQRETTRRLEAAEMARAVAGGLATAGE</sequence>
<dbReference type="SUPFAM" id="SSF48576">
    <property type="entry name" value="Terpenoid synthases"/>
    <property type="match status" value="1"/>
</dbReference>
<dbReference type="CDD" id="cd00683">
    <property type="entry name" value="Trans_IPPS_HH"/>
    <property type="match status" value="1"/>
</dbReference>
<name>A0A1H3VHH3_9RHOB</name>
<dbReference type="SFLD" id="SFLDG01212">
    <property type="entry name" value="Phytoene_synthase_like"/>
    <property type="match status" value="1"/>
</dbReference>
<dbReference type="InterPro" id="IPR008949">
    <property type="entry name" value="Isoprenoid_synthase_dom_sf"/>
</dbReference>
<organism evidence="2 3">
    <name type="scientific">Rubrimonas cliftonensis</name>
    <dbReference type="NCBI Taxonomy" id="89524"/>
    <lineage>
        <taxon>Bacteria</taxon>
        <taxon>Pseudomonadati</taxon>
        <taxon>Pseudomonadota</taxon>
        <taxon>Alphaproteobacteria</taxon>
        <taxon>Rhodobacterales</taxon>
        <taxon>Paracoccaceae</taxon>
        <taxon>Rubrimonas</taxon>
    </lineage>
</organism>
<dbReference type="PROSITE" id="PS01044">
    <property type="entry name" value="SQUALEN_PHYTOEN_SYN_1"/>
    <property type="match status" value="1"/>
</dbReference>
<dbReference type="GO" id="GO:0051996">
    <property type="term" value="F:squalene synthase [NAD(P)H] activity"/>
    <property type="evidence" value="ECO:0007669"/>
    <property type="project" value="InterPro"/>
</dbReference>
<dbReference type="InterPro" id="IPR044843">
    <property type="entry name" value="Trans_IPPS_bact-type"/>
</dbReference>
<dbReference type="GO" id="GO:0016117">
    <property type="term" value="P:carotenoid biosynthetic process"/>
    <property type="evidence" value="ECO:0007669"/>
    <property type="project" value="UniProtKB-ARBA"/>
</dbReference>
<protein>
    <submittedName>
        <fullName evidence="2">Phytoene synthase</fullName>
    </submittedName>
</protein>
<dbReference type="OrthoDB" id="9807580at2"/>
<evidence type="ECO:0000313" key="3">
    <source>
        <dbReference type="Proteomes" id="UP000198703"/>
    </source>
</evidence>
<dbReference type="InterPro" id="IPR002060">
    <property type="entry name" value="Squ/phyt_synthse"/>
</dbReference>
<dbReference type="Proteomes" id="UP000198703">
    <property type="component" value="Unassembled WGS sequence"/>
</dbReference>
<accession>A0A1H3VHH3</accession>
<dbReference type="GO" id="GO:0004311">
    <property type="term" value="F:geranylgeranyl diphosphate synthase activity"/>
    <property type="evidence" value="ECO:0007669"/>
    <property type="project" value="InterPro"/>
</dbReference>
<keyword evidence="1" id="KW-0808">Transferase</keyword>
<dbReference type="STRING" id="89524.SAMN05444370_101105"/>
<dbReference type="EMBL" id="FNQM01000001">
    <property type="protein sequence ID" value="SDZ74243.1"/>
    <property type="molecule type" value="Genomic_DNA"/>
</dbReference>
<dbReference type="SFLD" id="SFLDG01018">
    <property type="entry name" value="Squalene/Phytoene_Synthase_Lik"/>
    <property type="match status" value="1"/>
</dbReference>
<evidence type="ECO:0000313" key="2">
    <source>
        <dbReference type="EMBL" id="SDZ74243.1"/>
    </source>
</evidence>
<gene>
    <name evidence="2" type="ORF">SAMN05444370_101105</name>
</gene>
<proteinExistence type="predicted"/>
<dbReference type="RefSeq" id="WP_093247536.1">
    <property type="nucleotide sequence ID" value="NZ_FNQM01000001.1"/>
</dbReference>
<dbReference type="PANTHER" id="PTHR31480">
    <property type="entry name" value="BIFUNCTIONAL LYCOPENE CYCLASE/PHYTOENE SYNTHASE"/>
    <property type="match status" value="1"/>
</dbReference>
<evidence type="ECO:0000256" key="1">
    <source>
        <dbReference type="ARBA" id="ARBA00022679"/>
    </source>
</evidence>
<dbReference type="InterPro" id="IPR033904">
    <property type="entry name" value="Trans_IPPS_HH"/>
</dbReference>
<keyword evidence="3" id="KW-1185">Reference proteome</keyword>
<reference evidence="2 3" key="1">
    <citation type="submission" date="2016-10" db="EMBL/GenBank/DDBJ databases">
        <authorList>
            <person name="de Groot N.N."/>
        </authorList>
    </citation>
    <scope>NUCLEOTIDE SEQUENCE [LARGE SCALE GENOMIC DNA]</scope>
    <source>
        <strain evidence="2 3">DSM 15345</strain>
    </source>
</reference>
<dbReference type="InterPro" id="IPR019845">
    <property type="entry name" value="Squalene/phytoene_synthase_CS"/>
</dbReference>
<dbReference type="Gene3D" id="1.10.600.10">
    <property type="entry name" value="Farnesyl Diphosphate Synthase"/>
    <property type="match status" value="1"/>
</dbReference>
<dbReference type="AlphaFoldDB" id="A0A1H3VHH3"/>
<dbReference type="SFLD" id="SFLDS00005">
    <property type="entry name" value="Isoprenoid_Synthase_Type_I"/>
    <property type="match status" value="1"/>
</dbReference>
<dbReference type="Pfam" id="PF00494">
    <property type="entry name" value="SQS_PSY"/>
    <property type="match status" value="1"/>
</dbReference>